<proteinExistence type="predicted"/>
<comment type="caution">
    <text evidence="2">The sequence shown here is derived from an EMBL/GenBank/DDBJ whole genome shotgun (WGS) entry which is preliminary data.</text>
</comment>
<organism evidence="2 3">
    <name type="scientific">Steccherinum ochraceum</name>
    <dbReference type="NCBI Taxonomy" id="92696"/>
    <lineage>
        <taxon>Eukaryota</taxon>
        <taxon>Fungi</taxon>
        <taxon>Dikarya</taxon>
        <taxon>Basidiomycota</taxon>
        <taxon>Agaricomycotina</taxon>
        <taxon>Agaricomycetes</taxon>
        <taxon>Polyporales</taxon>
        <taxon>Steccherinaceae</taxon>
        <taxon>Steccherinum</taxon>
    </lineage>
</organism>
<keyword evidence="3" id="KW-1185">Reference proteome</keyword>
<dbReference type="Proteomes" id="UP000292702">
    <property type="component" value="Unassembled WGS sequence"/>
</dbReference>
<evidence type="ECO:0000313" key="3">
    <source>
        <dbReference type="Proteomes" id="UP000292702"/>
    </source>
</evidence>
<name>A0A4R0RQ11_9APHY</name>
<gene>
    <name evidence="2" type="ORF">EIP91_004045</name>
</gene>
<evidence type="ECO:0000256" key="1">
    <source>
        <dbReference type="SAM" id="MobiDB-lite"/>
    </source>
</evidence>
<reference evidence="2 3" key="1">
    <citation type="submission" date="2018-11" db="EMBL/GenBank/DDBJ databases">
        <title>Genome assembly of Steccherinum ochraceum LE-BIN_3174, the white-rot fungus of the Steccherinaceae family (The Residual Polyporoid clade, Polyporales, Basidiomycota).</title>
        <authorList>
            <person name="Fedorova T.V."/>
            <person name="Glazunova O.A."/>
            <person name="Landesman E.O."/>
            <person name="Moiseenko K.V."/>
            <person name="Psurtseva N.V."/>
            <person name="Savinova O.S."/>
            <person name="Shakhova N.V."/>
            <person name="Tyazhelova T.V."/>
            <person name="Vasina D.V."/>
        </authorList>
    </citation>
    <scope>NUCLEOTIDE SEQUENCE [LARGE SCALE GENOMIC DNA]</scope>
    <source>
        <strain evidence="2 3">LE-BIN_3174</strain>
    </source>
</reference>
<sequence length="268" mass="29581">MKPRLFVDTDTASYSASHIMETITELRAPPNTPMPSSPKMQPPYGSAAALASQSNDSLASTVYSNSPIIFGNSLPWALATLELEHRLRTEEDPYDFESPGGVTILEVTPIESVYTSTTSLLTGTDESNTESYVDTFVYPTHMTERKVTRPANPKRSRAPFSFFRSGPSRAASPTPGSPEDSRPSSPVPRPVSPLTGPLKALKLIKPEMFFEEDLDFYEHRWALEQTGQAKVEVMVRKQVKVTVDHLEMLAAPRDKIDGRAPDKQIPTA</sequence>
<dbReference type="EMBL" id="RWJN01000234">
    <property type="protein sequence ID" value="TCD64484.1"/>
    <property type="molecule type" value="Genomic_DNA"/>
</dbReference>
<dbReference type="AlphaFoldDB" id="A0A4R0RQ11"/>
<dbReference type="OrthoDB" id="3262282at2759"/>
<feature type="region of interest" description="Disordered" evidence="1">
    <location>
        <begin position="144"/>
        <end position="196"/>
    </location>
</feature>
<evidence type="ECO:0000313" key="2">
    <source>
        <dbReference type="EMBL" id="TCD64484.1"/>
    </source>
</evidence>
<accession>A0A4R0RQ11</accession>
<feature type="region of interest" description="Disordered" evidence="1">
    <location>
        <begin position="27"/>
        <end position="47"/>
    </location>
</feature>
<protein>
    <submittedName>
        <fullName evidence="2">Uncharacterized protein</fullName>
    </submittedName>
</protein>